<comment type="caution">
    <text evidence="10">The sequence shown here is derived from an EMBL/GenBank/DDBJ whole genome shotgun (WGS) entry which is preliminary data.</text>
</comment>
<evidence type="ECO:0000313" key="10">
    <source>
        <dbReference type="EMBL" id="CAJ0586886.1"/>
    </source>
</evidence>
<dbReference type="GO" id="GO:0015254">
    <property type="term" value="F:glycerol channel activity"/>
    <property type="evidence" value="ECO:0007669"/>
    <property type="project" value="TreeGrafter"/>
</dbReference>
<evidence type="ECO:0000256" key="6">
    <source>
        <dbReference type="ARBA" id="ARBA00023136"/>
    </source>
</evidence>
<accession>A0AA36DHZ5</accession>
<keyword evidence="5 9" id="KW-1133">Transmembrane helix</keyword>
<keyword evidence="3 8" id="KW-0813">Transport</keyword>
<keyword evidence="4 8" id="KW-0812">Transmembrane</keyword>
<dbReference type="GO" id="GO:0016323">
    <property type="term" value="C:basolateral plasma membrane"/>
    <property type="evidence" value="ECO:0007669"/>
    <property type="project" value="TreeGrafter"/>
</dbReference>
<name>A0AA36DHZ5_9BILA</name>
<feature type="non-terminal residue" evidence="10">
    <location>
        <position position="1"/>
    </location>
</feature>
<evidence type="ECO:0000256" key="7">
    <source>
        <dbReference type="ARBA" id="ARBA00045280"/>
    </source>
</evidence>
<evidence type="ECO:0000256" key="1">
    <source>
        <dbReference type="ARBA" id="ARBA00004141"/>
    </source>
</evidence>
<keyword evidence="6 9" id="KW-0472">Membrane</keyword>
<feature type="transmembrane region" description="Helical" evidence="9">
    <location>
        <begin position="158"/>
        <end position="178"/>
    </location>
</feature>
<dbReference type="Pfam" id="PF00230">
    <property type="entry name" value="MIP"/>
    <property type="match status" value="1"/>
</dbReference>
<sequence>MLLFIGLTIVMQFILTHEKLNTWVNINLGWGFAITFCVMMTSQTSGGHLNPAVSFLMVTLGKLPIKHFFLYCLVQLAGAFLGAVAAYAIYFDQFQKFSGDRRVLVGTLGSAGCFCSFPAAFVSNTTAFFDQIAGTALLCLFVCVVTDKRNKVPDHLHSVVFGLLLIMIGCSMGLNLGYPINPARDLGPRIFAYFIYGSEVFTYHNNYFWIPVVAPFFGAVLGGWSYHFFVGVHIADEVDAVAETRQKSIEDGAGRPEEKRLIKGQYN</sequence>
<comment type="function">
    <text evidence="7">Aquaglyceroporin that may modulate the water content and osmolytes during anhydrobiosis.</text>
</comment>
<dbReference type="InterPro" id="IPR000425">
    <property type="entry name" value="MIP"/>
</dbReference>
<feature type="transmembrane region" description="Helical" evidence="9">
    <location>
        <begin position="103"/>
        <end position="122"/>
    </location>
</feature>
<dbReference type="PANTHER" id="PTHR43829">
    <property type="entry name" value="AQUAPORIN OR AQUAGLYCEROPORIN RELATED"/>
    <property type="match status" value="1"/>
</dbReference>
<feature type="transmembrane region" description="Helical" evidence="9">
    <location>
        <begin position="128"/>
        <end position="146"/>
    </location>
</feature>
<organism evidence="10 11">
    <name type="scientific">Mesorhabditis spiculigera</name>
    <dbReference type="NCBI Taxonomy" id="96644"/>
    <lineage>
        <taxon>Eukaryota</taxon>
        <taxon>Metazoa</taxon>
        <taxon>Ecdysozoa</taxon>
        <taxon>Nematoda</taxon>
        <taxon>Chromadorea</taxon>
        <taxon>Rhabditida</taxon>
        <taxon>Rhabditina</taxon>
        <taxon>Rhabditomorpha</taxon>
        <taxon>Rhabditoidea</taxon>
        <taxon>Rhabditidae</taxon>
        <taxon>Mesorhabditinae</taxon>
        <taxon>Mesorhabditis</taxon>
    </lineage>
</organism>
<dbReference type="PRINTS" id="PR00783">
    <property type="entry name" value="MINTRINSICP"/>
</dbReference>
<evidence type="ECO:0000256" key="4">
    <source>
        <dbReference type="ARBA" id="ARBA00022692"/>
    </source>
</evidence>
<proteinExistence type="inferred from homology"/>
<dbReference type="EMBL" id="CATQJA010002709">
    <property type="protein sequence ID" value="CAJ0586886.1"/>
    <property type="molecule type" value="Genomic_DNA"/>
</dbReference>
<evidence type="ECO:0000256" key="8">
    <source>
        <dbReference type="RuleBase" id="RU000477"/>
    </source>
</evidence>
<evidence type="ECO:0000313" key="11">
    <source>
        <dbReference type="Proteomes" id="UP001177023"/>
    </source>
</evidence>
<gene>
    <name evidence="10" type="ORF">MSPICULIGERA_LOCUS24868</name>
</gene>
<dbReference type="Proteomes" id="UP001177023">
    <property type="component" value="Unassembled WGS sequence"/>
</dbReference>
<comment type="subcellular location">
    <subcellularLocation>
        <location evidence="1">Membrane</location>
        <topology evidence="1">Multi-pass membrane protein</topology>
    </subcellularLocation>
</comment>
<feature type="transmembrane region" description="Helical" evidence="9">
    <location>
        <begin position="20"/>
        <end position="41"/>
    </location>
</feature>
<comment type="similarity">
    <text evidence="2 8">Belongs to the MIP/aquaporin (TC 1.A.8) family.</text>
</comment>
<feature type="transmembrane region" description="Helical" evidence="9">
    <location>
        <begin position="207"/>
        <end position="226"/>
    </location>
</feature>
<dbReference type="PANTHER" id="PTHR43829:SF5">
    <property type="entry name" value="AQUAPORIN-9"/>
    <property type="match status" value="1"/>
</dbReference>
<dbReference type="SUPFAM" id="SSF81338">
    <property type="entry name" value="Aquaporin-like"/>
    <property type="match status" value="1"/>
</dbReference>
<evidence type="ECO:0000256" key="5">
    <source>
        <dbReference type="ARBA" id="ARBA00022989"/>
    </source>
</evidence>
<dbReference type="GO" id="GO:0015250">
    <property type="term" value="F:water channel activity"/>
    <property type="evidence" value="ECO:0007669"/>
    <property type="project" value="TreeGrafter"/>
</dbReference>
<dbReference type="InterPro" id="IPR023271">
    <property type="entry name" value="Aquaporin-like"/>
</dbReference>
<dbReference type="CDD" id="cd00333">
    <property type="entry name" value="MIP"/>
    <property type="match status" value="1"/>
</dbReference>
<protein>
    <submittedName>
        <fullName evidence="10">Uncharacterized protein</fullName>
    </submittedName>
</protein>
<dbReference type="AlphaFoldDB" id="A0AA36DHZ5"/>
<reference evidence="10" key="1">
    <citation type="submission" date="2023-06" db="EMBL/GenBank/DDBJ databases">
        <authorList>
            <person name="Delattre M."/>
        </authorList>
    </citation>
    <scope>NUCLEOTIDE SEQUENCE</scope>
    <source>
        <strain evidence="10">AF72</strain>
    </source>
</reference>
<feature type="transmembrane region" description="Helical" evidence="9">
    <location>
        <begin position="68"/>
        <end position="91"/>
    </location>
</feature>
<dbReference type="Gene3D" id="1.20.1080.10">
    <property type="entry name" value="Glycerol uptake facilitator protein"/>
    <property type="match status" value="1"/>
</dbReference>
<evidence type="ECO:0000256" key="2">
    <source>
        <dbReference type="ARBA" id="ARBA00006175"/>
    </source>
</evidence>
<dbReference type="InterPro" id="IPR050363">
    <property type="entry name" value="MIP/Aquaporin"/>
</dbReference>
<evidence type="ECO:0000256" key="3">
    <source>
        <dbReference type="ARBA" id="ARBA00022448"/>
    </source>
</evidence>
<keyword evidence="11" id="KW-1185">Reference proteome</keyword>
<evidence type="ECO:0000256" key="9">
    <source>
        <dbReference type="SAM" id="Phobius"/>
    </source>
</evidence>